<dbReference type="InterPro" id="IPR004360">
    <property type="entry name" value="Glyas_Fos-R_dOase_dom"/>
</dbReference>
<dbReference type="PANTHER" id="PTHR34109">
    <property type="entry name" value="BNAUNNG04460D PROTEIN-RELATED"/>
    <property type="match status" value="1"/>
</dbReference>
<dbReference type="Pfam" id="PF00903">
    <property type="entry name" value="Glyoxalase"/>
    <property type="match status" value="1"/>
</dbReference>
<dbReference type="Gene3D" id="3.30.720.110">
    <property type="match status" value="1"/>
</dbReference>
<dbReference type="AlphaFoldDB" id="A0A1M5MUL3"/>
<gene>
    <name evidence="2" type="ORF">SAMN04488068_1475</name>
</gene>
<keyword evidence="3" id="KW-1185">Reference proteome</keyword>
<evidence type="ECO:0000313" key="3">
    <source>
        <dbReference type="Proteomes" id="UP000199758"/>
    </source>
</evidence>
<evidence type="ECO:0000259" key="1">
    <source>
        <dbReference type="PROSITE" id="PS51819"/>
    </source>
</evidence>
<dbReference type="SUPFAM" id="SSF54593">
    <property type="entry name" value="Glyoxalase/Bleomycin resistance protein/Dihydroxybiphenyl dioxygenase"/>
    <property type="match status" value="1"/>
</dbReference>
<accession>A0A1M5MUL3</accession>
<dbReference type="RefSeq" id="WP_072896063.1">
    <property type="nucleotide sequence ID" value="NZ_FQWZ01000003.1"/>
</dbReference>
<dbReference type="PANTHER" id="PTHR34109:SF1">
    <property type="entry name" value="VOC DOMAIN-CONTAINING PROTEIN"/>
    <property type="match status" value="1"/>
</dbReference>
<organism evidence="2 3">
    <name type="scientific">Hydrocarboniphaga daqingensis</name>
    <dbReference type="NCBI Taxonomy" id="490188"/>
    <lineage>
        <taxon>Bacteria</taxon>
        <taxon>Pseudomonadati</taxon>
        <taxon>Pseudomonadota</taxon>
        <taxon>Gammaproteobacteria</taxon>
        <taxon>Nevskiales</taxon>
        <taxon>Nevskiaceae</taxon>
        <taxon>Hydrocarboniphaga</taxon>
    </lineage>
</organism>
<dbReference type="InterPro" id="IPR037523">
    <property type="entry name" value="VOC_core"/>
</dbReference>
<dbReference type="PROSITE" id="PS51819">
    <property type="entry name" value="VOC"/>
    <property type="match status" value="1"/>
</dbReference>
<feature type="domain" description="VOC" evidence="1">
    <location>
        <begin position="6"/>
        <end position="123"/>
    </location>
</feature>
<evidence type="ECO:0000313" key="2">
    <source>
        <dbReference type="EMBL" id="SHG81034.1"/>
    </source>
</evidence>
<dbReference type="OrthoDB" id="9795306at2"/>
<proteinExistence type="predicted"/>
<dbReference type="Gene3D" id="3.30.720.120">
    <property type="match status" value="1"/>
</dbReference>
<dbReference type="Proteomes" id="UP000199758">
    <property type="component" value="Unassembled WGS sequence"/>
</dbReference>
<dbReference type="InterPro" id="IPR029068">
    <property type="entry name" value="Glyas_Bleomycin-R_OHBP_Dase"/>
</dbReference>
<reference evidence="2 3" key="1">
    <citation type="submission" date="2016-11" db="EMBL/GenBank/DDBJ databases">
        <authorList>
            <person name="Jaros S."/>
            <person name="Januszkiewicz K."/>
            <person name="Wedrychowicz H."/>
        </authorList>
    </citation>
    <scope>NUCLEOTIDE SEQUENCE [LARGE SCALE GENOMIC DNA]</scope>
    <source>
        <strain evidence="2 3">CGMCC 1.7049</strain>
    </source>
</reference>
<dbReference type="EMBL" id="FQWZ01000003">
    <property type="protein sequence ID" value="SHG81034.1"/>
    <property type="molecule type" value="Genomic_DNA"/>
</dbReference>
<sequence length="131" mass="14548">MYLPPGFNTITPYFFVDRAEAFVRFLIDGLGGAETCRTMRPNGVIQNVQVQIGNSTVMVSQATARYPAMSAAFYLYVADADAAMQRALDHGAILEMPVADMPYGDRQGGVKDAHGNIWWISQRIVEEPYRP</sequence>
<protein>
    <submittedName>
        <fullName evidence="2">PhnB protein</fullName>
    </submittedName>
</protein>
<name>A0A1M5MUL3_9GAMM</name>
<dbReference type="CDD" id="cd07246">
    <property type="entry name" value="VOC_like"/>
    <property type="match status" value="1"/>
</dbReference>
<dbReference type="STRING" id="490188.SAMN04488068_1475"/>